<keyword evidence="3" id="KW-1185">Reference proteome</keyword>
<proteinExistence type="predicted"/>
<feature type="region of interest" description="Disordered" evidence="1">
    <location>
        <begin position="26"/>
        <end position="108"/>
    </location>
</feature>
<sequence>MSNKLAPLIPLAVKVAESIAAEMVKDGDKAARTGGSSRVGRVLLEAGRSYAESKTKTETETGRKAPSQTRKGAPPSSGKGGAAGTRARTGAKEANSAPQQRASTSEEKAWQSLGLVLEAGVTVLTALEAKQEGAQGAPSRRAK</sequence>
<dbReference type="HOGENOM" id="CLU_1806616_0_0_1"/>
<dbReference type="RefSeq" id="XP_040678161.1">
    <property type="nucleotide sequence ID" value="XM_040824002.1"/>
</dbReference>
<protein>
    <submittedName>
        <fullName evidence="2">Uncharacterized protein</fullName>
    </submittedName>
</protein>
<dbReference type="Proteomes" id="UP000030816">
    <property type="component" value="Unassembled WGS sequence"/>
</dbReference>
<evidence type="ECO:0000256" key="1">
    <source>
        <dbReference type="SAM" id="MobiDB-lite"/>
    </source>
</evidence>
<comment type="caution">
    <text evidence="2">The sequence shown here is derived from an EMBL/GenBank/DDBJ whole genome shotgun (WGS) entry which is preliminary data.</text>
</comment>
<evidence type="ECO:0000313" key="2">
    <source>
        <dbReference type="EMBL" id="KHN97095.1"/>
    </source>
</evidence>
<accession>A0A0B2WW07</accession>
<organism evidence="2 3">
    <name type="scientific">Metarhizium album (strain ARSEF 1941)</name>
    <dbReference type="NCBI Taxonomy" id="1081103"/>
    <lineage>
        <taxon>Eukaryota</taxon>
        <taxon>Fungi</taxon>
        <taxon>Dikarya</taxon>
        <taxon>Ascomycota</taxon>
        <taxon>Pezizomycotina</taxon>
        <taxon>Sordariomycetes</taxon>
        <taxon>Hypocreomycetidae</taxon>
        <taxon>Hypocreales</taxon>
        <taxon>Clavicipitaceae</taxon>
        <taxon>Metarhizium</taxon>
    </lineage>
</organism>
<dbReference type="EMBL" id="AZHE01000012">
    <property type="protein sequence ID" value="KHN97095.1"/>
    <property type="molecule type" value="Genomic_DNA"/>
</dbReference>
<gene>
    <name evidence="2" type="ORF">MAM_05204</name>
</gene>
<dbReference type="AlphaFoldDB" id="A0A0B2WW07"/>
<evidence type="ECO:0000313" key="3">
    <source>
        <dbReference type="Proteomes" id="UP000030816"/>
    </source>
</evidence>
<dbReference type="GeneID" id="63739659"/>
<name>A0A0B2WW07_METAS</name>
<feature type="compositionally biased region" description="Basic and acidic residues" evidence="1">
    <location>
        <begin position="51"/>
        <end position="63"/>
    </location>
</feature>
<reference evidence="2 3" key="1">
    <citation type="journal article" date="2014" name="Proc. Natl. Acad. Sci. U.S.A.">
        <title>Trajectory and genomic determinants of fungal-pathogen speciation and host adaptation.</title>
        <authorList>
            <person name="Hu X."/>
            <person name="Xiao G."/>
            <person name="Zheng P."/>
            <person name="Shang Y."/>
            <person name="Su Y."/>
            <person name="Zhang X."/>
            <person name="Liu X."/>
            <person name="Zhan S."/>
            <person name="St Leger R.J."/>
            <person name="Wang C."/>
        </authorList>
    </citation>
    <scope>NUCLEOTIDE SEQUENCE [LARGE SCALE GENOMIC DNA]</scope>
    <source>
        <strain evidence="2 3">ARSEF 1941</strain>
    </source>
</reference>